<keyword evidence="2" id="KW-1185">Reference proteome</keyword>
<reference evidence="1 2" key="1">
    <citation type="submission" date="2018-02" db="EMBL/GenBank/DDBJ databases">
        <title>The genomes of Aspergillus section Nigri reveals drivers in fungal speciation.</title>
        <authorList>
            <consortium name="DOE Joint Genome Institute"/>
            <person name="Vesth T.C."/>
            <person name="Nybo J."/>
            <person name="Theobald S."/>
            <person name="Brandl J."/>
            <person name="Frisvad J.C."/>
            <person name="Nielsen K.F."/>
            <person name="Lyhne E.K."/>
            <person name="Kogle M.E."/>
            <person name="Kuo A."/>
            <person name="Riley R."/>
            <person name="Clum A."/>
            <person name="Nolan M."/>
            <person name="Lipzen A."/>
            <person name="Salamov A."/>
            <person name="Henrissat B."/>
            <person name="Wiebenga A."/>
            <person name="De vries R.P."/>
            <person name="Grigoriev I.V."/>
            <person name="Mortensen U.H."/>
            <person name="Andersen M.R."/>
            <person name="Baker S.E."/>
        </authorList>
    </citation>
    <scope>NUCLEOTIDE SEQUENCE [LARGE SCALE GENOMIC DNA]</scope>
    <source>
        <strain evidence="1 2">CBS 114.80</strain>
    </source>
</reference>
<name>A0A2V5JCM9_9EURO</name>
<evidence type="ECO:0000313" key="1">
    <source>
        <dbReference type="EMBL" id="PYI36767.1"/>
    </source>
</evidence>
<evidence type="ECO:0000313" key="2">
    <source>
        <dbReference type="Proteomes" id="UP000248817"/>
    </source>
</evidence>
<gene>
    <name evidence="1" type="ORF">BP00DRAFT_3139</name>
</gene>
<sequence>MQLRLTGKQPPNRLLHSPAISASGWGATNLPTCKRDAISDRNDPLIYIYNGGRSVTVLPGLLSFDYGVATCYMFGTSMHPCIHASSQSFVTRPCVTRLGWFLPREWDPVEEWQDFEPYELDTSSQPSRSISLSPCQCLVSRHRPPKYSTIPCILRLIAAMDAVSG</sequence>
<organism evidence="1 2">
    <name type="scientific">Aspergillus indologenus CBS 114.80</name>
    <dbReference type="NCBI Taxonomy" id="1450541"/>
    <lineage>
        <taxon>Eukaryota</taxon>
        <taxon>Fungi</taxon>
        <taxon>Dikarya</taxon>
        <taxon>Ascomycota</taxon>
        <taxon>Pezizomycotina</taxon>
        <taxon>Eurotiomycetes</taxon>
        <taxon>Eurotiomycetidae</taxon>
        <taxon>Eurotiales</taxon>
        <taxon>Aspergillaceae</taxon>
        <taxon>Aspergillus</taxon>
        <taxon>Aspergillus subgen. Circumdati</taxon>
    </lineage>
</organism>
<proteinExistence type="predicted"/>
<dbReference type="AlphaFoldDB" id="A0A2V5JCM9"/>
<dbReference type="EMBL" id="KZ825463">
    <property type="protein sequence ID" value="PYI36767.1"/>
    <property type="molecule type" value="Genomic_DNA"/>
</dbReference>
<accession>A0A2V5JCM9</accession>
<dbReference type="Proteomes" id="UP000248817">
    <property type="component" value="Unassembled WGS sequence"/>
</dbReference>
<protein>
    <submittedName>
        <fullName evidence="1">Uncharacterized protein</fullName>
    </submittedName>
</protein>